<feature type="transmembrane region" description="Helical" evidence="1">
    <location>
        <begin position="32"/>
        <end position="53"/>
    </location>
</feature>
<evidence type="ECO:0000313" key="2">
    <source>
        <dbReference type="EMBL" id="MCU4975938.1"/>
    </source>
</evidence>
<keyword evidence="1" id="KW-0812">Transmembrane</keyword>
<reference evidence="2 3" key="1">
    <citation type="submission" date="2022-09" db="EMBL/GenBank/DDBJ databases">
        <title>Enrichment on poylsaccharides allowed isolation of novel metabolic and taxonomic groups of Haloarchaea.</title>
        <authorList>
            <person name="Sorokin D.Y."/>
            <person name="Elcheninov A.G."/>
            <person name="Khizhniak T.V."/>
            <person name="Kolganova T.V."/>
            <person name="Kublanov I.V."/>
        </authorList>
    </citation>
    <scope>NUCLEOTIDE SEQUENCE [LARGE SCALE GENOMIC DNA]</scope>
    <source>
        <strain evidence="2 3">AArc-m2/3/4</strain>
    </source>
</reference>
<keyword evidence="1" id="KW-1133">Transmembrane helix</keyword>
<gene>
    <name evidence="2" type="ORF">OB955_24995</name>
</gene>
<keyword evidence="3" id="KW-1185">Reference proteome</keyword>
<feature type="transmembrane region" description="Helical" evidence="1">
    <location>
        <begin position="114"/>
        <end position="139"/>
    </location>
</feature>
<dbReference type="EMBL" id="JAOPKB010000030">
    <property type="protein sequence ID" value="MCU4975938.1"/>
    <property type="molecule type" value="Genomic_DNA"/>
</dbReference>
<accession>A0ABT2QLX1</accession>
<evidence type="ECO:0000313" key="3">
    <source>
        <dbReference type="Proteomes" id="UP001320972"/>
    </source>
</evidence>
<comment type="caution">
    <text evidence="2">The sequence shown here is derived from an EMBL/GenBank/DDBJ whole genome shotgun (WGS) entry which is preliminary data.</text>
</comment>
<protein>
    <submittedName>
        <fullName evidence="2">Uncharacterized protein</fullName>
    </submittedName>
</protein>
<feature type="transmembrane region" description="Helical" evidence="1">
    <location>
        <begin position="183"/>
        <end position="202"/>
    </location>
</feature>
<dbReference type="RefSeq" id="WP_338009484.1">
    <property type="nucleotide sequence ID" value="NZ_JAOPKB010000030.1"/>
</dbReference>
<evidence type="ECO:0000256" key="1">
    <source>
        <dbReference type="SAM" id="Phobius"/>
    </source>
</evidence>
<keyword evidence="1" id="KW-0472">Membrane</keyword>
<organism evidence="2 3">
    <name type="scientific">Natronoglomus mannanivorans</name>
    <dbReference type="NCBI Taxonomy" id="2979990"/>
    <lineage>
        <taxon>Archaea</taxon>
        <taxon>Methanobacteriati</taxon>
        <taxon>Methanobacteriota</taxon>
        <taxon>Stenosarchaea group</taxon>
        <taxon>Halobacteria</taxon>
        <taxon>Halobacteriales</taxon>
        <taxon>Natrialbaceae</taxon>
        <taxon>Natronoglomus</taxon>
    </lineage>
</organism>
<name>A0ABT2QLX1_9EURY</name>
<dbReference type="Proteomes" id="UP001320972">
    <property type="component" value="Unassembled WGS sequence"/>
</dbReference>
<sequence length="205" mass="21532">MSAMWIVGGLVALLIVASLVSADPEDRREKAVALFYGGILAGTTYLMWAWYGLDDVGNAWSWATGDGLPVIGALFVLLVGYLWWDTAQSADSGEEFLDELRERTTGPIMRVTGIVTAIVVTLATIGWTGGASLAMILGMFGDIAASSPLELANLGTLVLGWISMGGSIPLVDSVLPDDVSRTWFVGLGLALFGAAVMVKNTGESS</sequence>
<feature type="transmembrane region" description="Helical" evidence="1">
    <location>
        <begin position="65"/>
        <end position="84"/>
    </location>
</feature>
<proteinExistence type="predicted"/>